<protein>
    <submittedName>
        <fullName evidence="2">Uncharacterized protein</fullName>
    </submittedName>
</protein>
<evidence type="ECO:0000313" key="2">
    <source>
        <dbReference type="EMBL" id="AFJ91359.1"/>
    </source>
</evidence>
<keyword evidence="2" id="KW-0614">Plasmid</keyword>
<proteinExistence type="predicted"/>
<dbReference type="AlphaFoldDB" id="I2E1J1"/>
<geneLocation type="plasmid" evidence="2">
    <name>pHRC017</name>
</geneLocation>
<accession>I2E1J1</accession>
<organism evidence="2">
    <name type="scientific">Rhizobium meliloti</name>
    <name type="common">Ensifer meliloti</name>
    <name type="synonym">Sinorhizobium meliloti</name>
    <dbReference type="NCBI Taxonomy" id="382"/>
    <lineage>
        <taxon>Bacteria</taxon>
        <taxon>Pseudomonadati</taxon>
        <taxon>Pseudomonadota</taxon>
        <taxon>Alphaproteobacteria</taxon>
        <taxon>Hyphomicrobiales</taxon>
        <taxon>Rhizobiaceae</taxon>
        <taxon>Sinorhizobium/Ensifer group</taxon>
        <taxon>Sinorhizobium</taxon>
    </lineage>
</organism>
<evidence type="ECO:0000256" key="1">
    <source>
        <dbReference type="SAM" id="MobiDB-lite"/>
    </source>
</evidence>
<reference evidence="2" key="1">
    <citation type="journal article" date="2012" name="Mol. Plant Microbe Interact.">
        <title>Rhizobial plasmids that cause impaired symbiotic nitrogen fixation and enhanced host invasion.</title>
        <authorList>
            <person name="Crook M.B."/>
            <person name="Lindsay D.P."/>
            <person name="Biggs M.B."/>
            <person name="Bentley J.S."/>
            <person name="Price J.C."/>
            <person name="Clement S.C."/>
            <person name="Clement M.J."/>
            <person name="Long S.R."/>
            <person name="Griffitts J.S."/>
        </authorList>
    </citation>
    <scope>NUCLEOTIDE SEQUENCE</scope>
    <source>
        <strain evidence="2">C017</strain>
        <plasmid evidence="2">pHRC017</plasmid>
    </source>
</reference>
<gene>
    <name evidence="2" type="ORF">pHRC017_0201</name>
</gene>
<name>I2E1J1_RHIML</name>
<feature type="region of interest" description="Disordered" evidence="1">
    <location>
        <begin position="20"/>
        <end position="41"/>
    </location>
</feature>
<dbReference type="EMBL" id="JQ665880">
    <property type="protein sequence ID" value="AFJ91359.1"/>
    <property type="molecule type" value="Genomic_DNA"/>
</dbReference>
<sequence length="41" mass="4529">MLVIRTDELDRPAGTLRRCLPMEDSATDAGHTDESDLLDAQ</sequence>